<protein>
    <recommendedName>
        <fullName evidence="12">Phospholipid carrier-dependent glycosyltransferase</fullName>
    </recommendedName>
</protein>
<feature type="transmembrane region" description="Helical" evidence="9">
    <location>
        <begin position="201"/>
        <end position="223"/>
    </location>
</feature>
<organism evidence="10 11">
    <name type="scientific">Sphaerisporangium rhizosphaerae</name>
    <dbReference type="NCBI Taxonomy" id="2269375"/>
    <lineage>
        <taxon>Bacteria</taxon>
        <taxon>Bacillati</taxon>
        <taxon>Actinomycetota</taxon>
        <taxon>Actinomycetes</taxon>
        <taxon>Streptosporangiales</taxon>
        <taxon>Streptosporangiaceae</taxon>
        <taxon>Sphaerisporangium</taxon>
    </lineage>
</organism>
<dbReference type="Proteomes" id="UP001596496">
    <property type="component" value="Unassembled WGS sequence"/>
</dbReference>
<keyword evidence="7 9" id="KW-0472">Membrane</keyword>
<proteinExistence type="predicted"/>
<evidence type="ECO:0000256" key="2">
    <source>
        <dbReference type="ARBA" id="ARBA00022475"/>
    </source>
</evidence>
<evidence type="ECO:0000256" key="9">
    <source>
        <dbReference type="SAM" id="Phobius"/>
    </source>
</evidence>
<evidence type="ECO:0000256" key="5">
    <source>
        <dbReference type="ARBA" id="ARBA00022692"/>
    </source>
</evidence>
<dbReference type="PANTHER" id="PTHR33908:SF11">
    <property type="entry name" value="MEMBRANE PROTEIN"/>
    <property type="match status" value="1"/>
</dbReference>
<keyword evidence="5 9" id="KW-0812">Transmembrane</keyword>
<keyword evidence="4" id="KW-0808">Transferase</keyword>
<name>A0ABW2PCF6_9ACTN</name>
<evidence type="ECO:0000256" key="7">
    <source>
        <dbReference type="ARBA" id="ARBA00023136"/>
    </source>
</evidence>
<evidence type="ECO:0000256" key="4">
    <source>
        <dbReference type="ARBA" id="ARBA00022679"/>
    </source>
</evidence>
<keyword evidence="11" id="KW-1185">Reference proteome</keyword>
<evidence type="ECO:0000256" key="8">
    <source>
        <dbReference type="SAM" id="MobiDB-lite"/>
    </source>
</evidence>
<feature type="transmembrane region" description="Helical" evidence="9">
    <location>
        <begin position="412"/>
        <end position="429"/>
    </location>
</feature>
<evidence type="ECO:0008006" key="12">
    <source>
        <dbReference type="Google" id="ProtNLM"/>
    </source>
</evidence>
<evidence type="ECO:0000313" key="11">
    <source>
        <dbReference type="Proteomes" id="UP001596496"/>
    </source>
</evidence>
<accession>A0ABW2PCF6</accession>
<comment type="caution">
    <text evidence="10">The sequence shown here is derived from an EMBL/GenBank/DDBJ whole genome shotgun (WGS) entry which is preliminary data.</text>
</comment>
<dbReference type="RefSeq" id="WP_380830922.1">
    <property type="nucleotide sequence ID" value="NZ_JBHTCG010000036.1"/>
</dbReference>
<feature type="transmembrane region" description="Helical" evidence="9">
    <location>
        <begin position="21"/>
        <end position="44"/>
    </location>
</feature>
<gene>
    <name evidence="10" type="ORF">ACFQSB_34025</name>
</gene>
<keyword evidence="2" id="KW-1003">Cell membrane</keyword>
<feature type="transmembrane region" description="Helical" evidence="9">
    <location>
        <begin position="85"/>
        <end position="110"/>
    </location>
</feature>
<evidence type="ECO:0000256" key="6">
    <source>
        <dbReference type="ARBA" id="ARBA00022989"/>
    </source>
</evidence>
<evidence type="ECO:0000256" key="1">
    <source>
        <dbReference type="ARBA" id="ARBA00004651"/>
    </source>
</evidence>
<evidence type="ECO:0000256" key="3">
    <source>
        <dbReference type="ARBA" id="ARBA00022676"/>
    </source>
</evidence>
<feature type="transmembrane region" description="Helical" evidence="9">
    <location>
        <begin position="140"/>
        <end position="159"/>
    </location>
</feature>
<sequence length="496" mass="52773">MLTETLHPSTARAGRVKRAVLGHRIFTVVLCLATAVRLVTMLGYRPGQLYWYDSFTYLDVASHPRPSLGFHPSGYPLLLWLLRPFHSVTVVVGVQHAMGLGIGVMIYAVLRRRGLPAWGASLAALPGLFDASFLRLEHGVLSDTMFILLIVAALTVLTWSPRPTARACAAAGTLLALATLTRTITLPLLVLVLIWSAVRRVGARGLVAGMLAGALPLVAYAGWNAHVNGRFTLTGGEGVVLWARTMTFADCAVIRPPAAERGLCPNGAHQDAASEYVWDPAASLNLLPGGRDGNNDLARSFALRAIMAQPLDYLADVARDTALAFAWTPVRHPERVTPAFGFAQGEWSLPPYPLVAKVRREYDPGISGLRSAQPWAGFLTAYQYPAYTRGPLIALLLLAGGVGAAAGRRRAALPWLAAMFLLAGPVAVLDFDHRYVLPVIPVACLSAALGLADLAQVAGVRRAGRGRADGGSGADARRAQVGTTSQLSGPAGNRRT</sequence>
<keyword evidence="3" id="KW-0328">Glycosyltransferase</keyword>
<comment type="subcellular location">
    <subcellularLocation>
        <location evidence="1">Cell membrane</location>
        <topology evidence="1">Multi-pass membrane protein</topology>
    </subcellularLocation>
</comment>
<feature type="transmembrane region" description="Helical" evidence="9">
    <location>
        <begin position="117"/>
        <end position="134"/>
    </location>
</feature>
<dbReference type="PANTHER" id="PTHR33908">
    <property type="entry name" value="MANNOSYLTRANSFERASE YKCB-RELATED"/>
    <property type="match status" value="1"/>
</dbReference>
<keyword evidence="6 9" id="KW-1133">Transmembrane helix</keyword>
<feature type="transmembrane region" description="Helical" evidence="9">
    <location>
        <begin position="435"/>
        <end position="455"/>
    </location>
</feature>
<evidence type="ECO:0000313" key="10">
    <source>
        <dbReference type="EMBL" id="MFC7387266.1"/>
    </source>
</evidence>
<reference evidence="11" key="1">
    <citation type="journal article" date="2019" name="Int. J. Syst. Evol. Microbiol.">
        <title>The Global Catalogue of Microorganisms (GCM) 10K type strain sequencing project: providing services to taxonomists for standard genome sequencing and annotation.</title>
        <authorList>
            <consortium name="The Broad Institute Genomics Platform"/>
            <consortium name="The Broad Institute Genome Sequencing Center for Infectious Disease"/>
            <person name="Wu L."/>
            <person name="Ma J."/>
        </authorList>
    </citation>
    <scope>NUCLEOTIDE SEQUENCE [LARGE SCALE GENOMIC DNA]</scope>
    <source>
        <strain evidence="11">CECT 7649</strain>
    </source>
</reference>
<dbReference type="InterPro" id="IPR050297">
    <property type="entry name" value="LipidA_mod_glycosyltrf_83"/>
</dbReference>
<feature type="transmembrane region" description="Helical" evidence="9">
    <location>
        <begin position="171"/>
        <end position="195"/>
    </location>
</feature>
<dbReference type="EMBL" id="JBHTCG010000036">
    <property type="protein sequence ID" value="MFC7387266.1"/>
    <property type="molecule type" value="Genomic_DNA"/>
</dbReference>
<feature type="region of interest" description="Disordered" evidence="8">
    <location>
        <begin position="464"/>
        <end position="496"/>
    </location>
</feature>